<feature type="region of interest" description="Disordered" evidence="1">
    <location>
        <begin position="1"/>
        <end position="125"/>
    </location>
</feature>
<sequence>MRTPPEDNEEDNDIPPPEKNVDQLTVDLASAAIPGPPAGRGMPPPPLPPFPPGAVPPMPPNGVPPFAPPPGGFPPFPGPGPNGAMPPPFPGMAPPPGNPSSSGPAFAPTGPPPPPSAPASARRRLGTISNMDTEDGMAKGVRDGWLYFCALVTNCLPA</sequence>
<evidence type="ECO:0000313" key="2">
    <source>
        <dbReference type="EMBL" id="RCI08474.1"/>
    </source>
</evidence>
<keyword evidence="3" id="KW-1185">Reference proteome</keyword>
<evidence type="ECO:0000313" key="3">
    <source>
        <dbReference type="Proteomes" id="UP000253664"/>
    </source>
</evidence>
<name>A0A367L229_9HYPO</name>
<dbReference type="EMBL" id="LKCN02000019">
    <property type="protein sequence ID" value="RCI08474.1"/>
    <property type="molecule type" value="Genomic_DNA"/>
</dbReference>
<proteinExistence type="predicted"/>
<accession>A0A367L229</accession>
<dbReference type="Proteomes" id="UP000253664">
    <property type="component" value="Unassembled WGS sequence"/>
</dbReference>
<comment type="caution">
    <text evidence="2">The sequence shown here is derived from an EMBL/GenBank/DDBJ whole genome shotgun (WGS) entry which is preliminary data.</text>
</comment>
<dbReference type="AlphaFoldDB" id="A0A367L229"/>
<organism evidence="2 3">
    <name type="scientific">Ophiocordyceps polyrhachis-furcata BCC 54312</name>
    <dbReference type="NCBI Taxonomy" id="1330021"/>
    <lineage>
        <taxon>Eukaryota</taxon>
        <taxon>Fungi</taxon>
        <taxon>Dikarya</taxon>
        <taxon>Ascomycota</taxon>
        <taxon>Pezizomycotina</taxon>
        <taxon>Sordariomycetes</taxon>
        <taxon>Hypocreomycetidae</taxon>
        <taxon>Hypocreales</taxon>
        <taxon>Ophiocordycipitaceae</taxon>
        <taxon>Ophiocordyceps</taxon>
    </lineage>
</organism>
<evidence type="ECO:0000256" key="1">
    <source>
        <dbReference type="SAM" id="MobiDB-lite"/>
    </source>
</evidence>
<gene>
    <name evidence="2" type="ORF">L249_8842</name>
</gene>
<feature type="compositionally biased region" description="Acidic residues" evidence="1">
    <location>
        <begin position="1"/>
        <end position="13"/>
    </location>
</feature>
<protein>
    <submittedName>
        <fullName evidence="2">Uncharacterized protein</fullName>
    </submittedName>
</protein>
<feature type="compositionally biased region" description="Low complexity" evidence="1">
    <location>
        <begin position="99"/>
        <end position="108"/>
    </location>
</feature>
<reference evidence="2 3" key="1">
    <citation type="journal article" date="2015" name="BMC Genomics">
        <title>Insights from the genome of Ophiocordyceps polyrhachis-furcata to pathogenicity and host specificity in insect fungi.</title>
        <authorList>
            <person name="Wichadakul D."/>
            <person name="Kobmoo N."/>
            <person name="Ingsriswang S."/>
            <person name="Tangphatsornruang S."/>
            <person name="Chantasingh D."/>
            <person name="Luangsa-ard J.J."/>
            <person name="Eurwilaichitr L."/>
        </authorList>
    </citation>
    <scope>NUCLEOTIDE SEQUENCE [LARGE SCALE GENOMIC DNA]</scope>
    <source>
        <strain evidence="2 3">BCC 54312</strain>
    </source>
</reference>
<feature type="compositionally biased region" description="Pro residues" evidence="1">
    <location>
        <begin position="34"/>
        <end position="98"/>
    </location>
</feature>